<feature type="compositionally biased region" description="Basic and acidic residues" evidence="1">
    <location>
        <begin position="609"/>
        <end position="619"/>
    </location>
</feature>
<evidence type="ECO:0000256" key="1">
    <source>
        <dbReference type="SAM" id="MobiDB-lite"/>
    </source>
</evidence>
<dbReference type="OrthoDB" id="266913at2"/>
<dbReference type="RefSeq" id="WP_145198151.1">
    <property type="nucleotide sequence ID" value="NZ_CP036434.1"/>
</dbReference>
<feature type="compositionally biased region" description="Low complexity" evidence="1">
    <location>
        <begin position="757"/>
        <end position="768"/>
    </location>
</feature>
<feature type="region of interest" description="Disordered" evidence="1">
    <location>
        <begin position="1"/>
        <end position="20"/>
    </location>
</feature>
<keyword evidence="3" id="KW-1185">Reference proteome</keyword>
<dbReference type="InterPro" id="IPR027417">
    <property type="entry name" value="P-loop_NTPase"/>
</dbReference>
<feature type="compositionally biased region" description="Basic and acidic residues" evidence="1">
    <location>
        <begin position="1"/>
        <end position="11"/>
    </location>
</feature>
<dbReference type="SUPFAM" id="SSF52540">
    <property type="entry name" value="P-loop containing nucleoside triphosphate hydrolases"/>
    <property type="match status" value="1"/>
</dbReference>
<gene>
    <name evidence="2" type="ORF">Poly30_27710</name>
</gene>
<reference evidence="2 3" key="1">
    <citation type="submission" date="2019-02" db="EMBL/GenBank/DDBJ databases">
        <title>Deep-cultivation of Planctomycetes and their phenomic and genomic characterization uncovers novel biology.</title>
        <authorList>
            <person name="Wiegand S."/>
            <person name="Jogler M."/>
            <person name="Boedeker C."/>
            <person name="Pinto D."/>
            <person name="Vollmers J."/>
            <person name="Rivas-Marin E."/>
            <person name="Kohn T."/>
            <person name="Peeters S.H."/>
            <person name="Heuer A."/>
            <person name="Rast P."/>
            <person name="Oberbeckmann S."/>
            <person name="Bunk B."/>
            <person name="Jeske O."/>
            <person name="Meyerdierks A."/>
            <person name="Storesund J.E."/>
            <person name="Kallscheuer N."/>
            <person name="Luecker S."/>
            <person name="Lage O.M."/>
            <person name="Pohl T."/>
            <person name="Merkel B.J."/>
            <person name="Hornburger P."/>
            <person name="Mueller R.-W."/>
            <person name="Bruemmer F."/>
            <person name="Labrenz M."/>
            <person name="Spormann A.M."/>
            <person name="Op den Camp H."/>
            <person name="Overmann J."/>
            <person name="Amann R."/>
            <person name="Jetten M.S.M."/>
            <person name="Mascher T."/>
            <person name="Medema M.H."/>
            <person name="Devos D.P."/>
            <person name="Kaster A.-K."/>
            <person name="Ovreas L."/>
            <person name="Rohde M."/>
            <person name="Galperin M.Y."/>
            <person name="Jogler C."/>
        </authorList>
    </citation>
    <scope>NUCLEOTIDE SEQUENCE [LARGE SCALE GENOMIC DNA]</scope>
    <source>
        <strain evidence="2 3">Poly30</strain>
    </source>
</reference>
<dbReference type="EMBL" id="CP036434">
    <property type="protein sequence ID" value="QDV07252.1"/>
    <property type="molecule type" value="Genomic_DNA"/>
</dbReference>
<evidence type="ECO:0008006" key="4">
    <source>
        <dbReference type="Google" id="ProtNLM"/>
    </source>
</evidence>
<protein>
    <recommendedName>
        <fullName evidence="4">ATP-binding protein</fullName>
    </recommendedName>
</protein>
<feature type="compositionally biased region" description="Basic and acidic residues" evidence="1">
    <location>
        <begin position="818"/>
        <end position="828"/>
    </location>
</feature>
<feature type="region of interest" description="Disordered" evidence="1">
    <location>
        <begin position="650"/>
        <end position="851"/>
    </location>
</feature>
<evidence type="ECO:0000313" key="3">
    <source>
        <dbReference type="Proteomes" id="UP000320390"/>
    </source>
</evidence>
<feature type="compositionally biased region" description="Basic and acidic residues" evidence="1">
    <location>
        <begin position="586"/>
        <end position="599"/>
    </location>
</feature>
<dbReference type="Proteomes" id="UP000320390">
    <property type="component" value="Chromosome"/>
</dbReference>
<sequence>MNDSTDPRENSADDGLLLPAPPLTVSWAPTGSSGTGKLLVDLPGGAFVEKLNITSNNAREKVIEKLASRLTESEAEDLEVQLGSFAEGAAGASFDREGGGKLAERLMATIQEDPAIELFRVDARQGEGFATVPNGAYLDTFPIRSEAFENWLARRCFTEFKEAPSAASLKEVTMLLKAHAVFEGESRELGTRVMVFEDGIVLDLANDNREVVHVTSAGWTIKSNPEVACRFLRRDAARPLPQPVRGGSIADLRSLVNLADEDQWVLLCSTLLAFLYPRGPFPILIVSGEQGSAKSTLCRLVQALVDPNRGQLRRPPAGERDLLISAKNTWLLAFDNLSGLTPTLSDALCMVATGGGFATRRLYSDDEETIIECQRPVLMNGIDDLDERPDLLDRAVVLQLPTISDQNRRDEAGLMATFAKAAPGVLGAILDGLVVVLRQRSAVEIQELPRMADFAKTATAAESTLGFEPGAFMAAYTRNRELARHMVLEQDHFAQAVVRLVERDGSWSGTAASLLREAVAHADVGATRQHTWPRTAATVGKRVRRLQTSWRAVGLLVETGERGVGRKRDRIIRLRMDAEATLGEAANRRTERTRPRETGPAEEGLGFTDRTDRTDRTDGSSEEPSVRELATLFGWRAQRNVVDTLSTVSLPSCSNIEGSGRLDADSADSTDRRSGITCEESAPGPLEWGEVDDAAENSSPSTCPSCPSCPQGRDTDDPGGLDADSADSADRRSDITCEASAPGPLEWGEVDDAAENSSPSTCPSCPSCPQGPDTDDPGGLIADSADRRSANSNHYEVLTVPDYAAADTESGTPSQTERPFRTNRREGPRPPASPDLPGQATLFGDDLGGEA</sequence>
<feature type="compositionally biased region" description="Low complexity" evidence="1">
    <location>
        <begin position="698"/>
        <end position="710"/>
    </location>
</feature>
<name>A0A518ET54_9BACT</name>
<feature type="region of interest" description="Disordered" evidence="1">
    <location>
        <begin position="583"/>
        <end position="625"/>
    </location>
</feature>
<proteinExistence type="predicted"/>
<feature type="compositionally biased region" description="Basic and acidic residues" evidence="1">
    <location>
        <begin position="660"/>
        <end position="674"/>
    </location>
</feature>
<evidence type="ECO:0000313" key="2">
    <source>
        <dbReference type="EMBL" id="QDV07252.1"/>
    </source>
</evidence>
<organism evidence="2 3">
    <name type="scientific">Saltatorellus ferox</name>
    <dbReference type="NCBI Taxonomy" id="2528018"/>
    <lineage>
        <taxon>Bacteria</taxon>
        <taxon>Pseudomonadati</taxon>
        <taxon>Planctomycetota</taxon>
        <taxon>Planctomycetia</taxon>
        <taxon>Planctomycetia incertae sedis</taxon>
        <taxon>Saltatorellus</taxon>
    </lineage>
</organism>
<dbReference type="AlphaFoldDB" id="A0A518ET54"/>
<accession>A0A518ET54</accession>